<keyword evidence="2" id="KW-1185">Reference proteome</keyword>
<dbReference type="AlphaFoldDB" id="A0A9P6F206"/>
<organism evidence="1 2">
    <name type="scientific">Mortierella hygrophila</name>
    <dbReference type="NCBI Taxonomy" id="979708"/>
    <lineage>
        <taxon>Eukaryota</taxon>
        <taxon>Fungi</taxon>
        <taxon>Fungi incertae sedis</taxon>
        <taxon>Mucoromycota</taxon>
        <taxon>Mortierellomycotina</taxon>
        <taxon>Mortierellomycetes</taxon>
        <taxon>Mortierellales</taxon>
        <taxon>Mortierellaceae</taxon>
        <taxon>Mortierella</taxon>
    </lineage>
</organism>
<gene>
    <name evidence="1" type="ORF">EC957_003416</name>
</gene>
<reference evidence="1" key="1">
    <citation type="journal article" date="2020" name="Fungal Divers.">
        <title>Resolving the Mortierellaceae phylogeny through synthesis of multi-gene phylogenetics and phylogenomics.</title>
        <authorList>
            <person name="Vandepol N."/>
            <person name="Liber J."/>
            <person name="Desiro A."/>
            <person name="Na H."/>
            <person name="Kennedy M."/>
            <person name="Barry K."/>
            <person name="Grigoriev I.V."/>
            <person name="Miller A.N."/>
            <person name="O'Donnell K."/>
            <person name="Stajich J.E."/>
            <person name="Bonito G."/>
        </authorList>
    </citation>
    <scope>NUCLEOTIDE SEQUENCE</scope>
    <source>
        <strain evidence="1">NRRL 2591</strain>
    </source>
</reference>
<dbReference type="EMBL" id="JAAAXW010000178">
    <property type="protein sequence ID" value="KAF9541089.1"/>
    <property type="molecule type" value="Genomic_DNA"/>
</dbReference>
<sequence>MRDAPTSTLVYGHAIRDHLNFYTVNGKQRGEILLTIAVASTGQTEAQHPQSEIRVISKLDSEHQTLITGLSRKERGLLTTLLCILVGAK</sequence>
<dbReference type="Proteomes" id="UP000723463">
    <property type="component" value="Unassembled WGS sequence"/>
</dbReference>
<comment type="caution">
    <text evidence="1">The sequence shown here is derived from an EMBL/GenBank/DDBJ whole genome shotgun (WGS) entry which is preliminary data.</text>
</comment>
<evidence type="ECO:0000313" key="2">
    <source>
        <dbReference type="Proteomes" id="UP000723463"/>
    </source>
</evidence>
<name>A0A9P6F206_9FUNG</name>
<accession>A0A9P6F206</accession>
<proteinExistence type="predicted"/>
<protein>
    <submittedName>
        <fullName evidence="1">Uncharacterized protein</fullName>
    </submittedName>
</protein>
<evidence type="ECO:0000313" key="1">
    <source>
        <dbReference type="EMBL" id="KAF9541089.1"/>
    </source>
</evidence>